<name>A0A4C1V7N4_EUMVA</name>
<evidence type="ECO:0000256" key="1">
    <source>
        <dbReference type="SAM" id="MobiDB-lite"/>
    </source>
</evidence>
<evidence type="ECO:0000313" key="3">
    <source>
        <dbReference type="Proteomes" id="UP000299102"/>
    </source>
</evidence>
<accession>A0A4C1V7N4</accession>
<organism evidence="2 3">
    <name type="scientific">Eumeta variegata</name>
    <name type="common">Bagworm moth</name>
    <name type="synonym">Eumeta japonica</name>
    <dbReference type="NCBI Taxonomy" id="151549"/>
    <lineage>
        <taxon>Eukaryota</taxon>
        <taxon>Metazoa</taxon>
        <taxon>Ecdysozoa</taxon>
        <taxon>Arthropoda</taxon>
        <taxon>Hexapoda</taxon>
        <taxon>Insecta</taxon>
        <taxon>Pterygota</taxon>
        <taxon>Neoptera</taxon>
        <taxon>Endopterygota</taxon>
        <taxon>Lepidoptera</taxon>
        <taxon>Glossata</taxon>
        <taxon>Ditrysia</taxon>
        <taxon>Tineoidea</taxon>
        <taxon>Psychidae</taxon>
        <taxon>Oiketicinae</taxon>
        <taxon>Eumeta</taxon>
    </lineage>
</organism>
<dbReference type="Proteomes" id="UP000299102">
    <property type="component" value="Unassembled WGS sequence"/>
</dbReference>
<feature type="region of interest" description="Disordered" evidence="1">
    <location>
        <begin position="70"/>
        <end position="103"/>
    </location>
</feature>
<sequence>MEPATPRASRGRCRVFKEQQALFLKISLMLKYTLSISMRIRKKKPIDEFLTLETSTNIIRRCRFERFPSHVRTPTDFGRSAEVGAGGGREGGPPPRRSPAPAN</sequence>
<feature type="compositionally biased region" description="Pro residues" evidence="1">
    <location>
        <begin position="92"/>
        <end position="103"/>
    </location>
</feature>
<protein>
    <submittedName>
        <fullName evidence="2">Uncharacterized protein</fullName>
    </submittedName>
</protein>
<dbReference type="EMBL" id="BGZK01000287">
    <property type="protein sequence ID" value="GBP34337.1"/>
    <property type="molecule type" value="Genomic_DNA"/>
</dbReference>
<comment type="caution">
    <text evidence="2">The sequence shown here is derived from an EMBL/GenBank/DDBJ whole genome shotgun (WGS) entry which is preliminary data.</text>
</comment>
<keyword evidence="3" id="KW-1185">Reference proteome</keyword>
<proteinExistence type="predicted"/>
<dbReference type="AlphaFoldDB" id="A0A4C1V7N4"/>
<evidence type="ECO:0000313" key="2">
    <source>
        <dbReference type="EMBL" id="GBP34337.1"/>
    </source>
</evidence>
<gene>
    <name evidence="2" type="ORF">EVAR_7388_1</name>
</gene>
<reference evidence="2 3" key="1">
    <citation type="journal article" date="2019" name="Commun. Biol.">
        <title>The bagworm genome reveals a unique fibroin gene that provides high tensile strength.</title>
        <authorList>
            <person name="Kono N."/>
            <person name="Nakamura H."/>
            <person name="Ohtoshi R."/>
            <person name="Tomita M."/>
            <person name="Numata K."/>
            <person name="Arakawa K."/>
        </authorList>
    </citation>
    <scope>NUCLEOTIDE SEQUENCE [LARGE SCALE GENOMIC DNA]</scope>
</reference>